<sequence length="376" mass="40567">MTSAYGDTRSDRIADRRLLLFGIVVTGGFFSFGAAAQSMLVIEVAHISYAGHALHPVLEAALRFSIGLAAALIIGGCAVWWRLTDRTPSETILLGIAAVLLASAARALLQLLFGVHPEQIEAVKDAIVALPIGLLVLGLGMALVSLTRRAREAERERRTSAVRAVEALDQLQQEELRVRREVADALHGTMQNRFLLIGARLGEAADTIEADLDERGAAELRERLNGVRDELDGLREHELRELSIALYPEALDHGIVPACRALVARIPRSIPVDFDIAGAPSADPFDRTARLLLVRVVEEGVSNALRHGEATELALTIAQRDDAYMIEVRHRGVEPVEAPRLSGLARLRSRLAVLDGALELANAPGGGVLTARIPLP</sequence>
<evidence type="ECO:0000256" key="6">
    <source>
        <dbReference type="SAM" id="Phobius"/>
    </source>
</evidence>
<comment type="catalytic activity">
    <reaction evidence="1">
        <text>ATP + protein L-histidine = ADP + protein N-phospho-L-histidine.</text>
        <dbReference type="EC" id="2.7.13.3"/>
    </reaction>
</comment>
<keyword evidence="5" id="KW-0902">Two-component regulatory system</keyword>
<keyword evidence="8" id="KW-1185">Reference proteome</keyword>
<dbReference type="GO" id="GO:0000160">
    <property type="term" value="P:phosphorelay signal transduction system"/>
    <property type="evidence" value="ECO:0007669"/>
    <property type="project" value="UniProtKB-KW"/>
</dbReference>
<dbReference type="RefSeq" id="WP_208046976.1">
    <property type="nucleotide sequence ID" value="NZ_JAGDYL010000038.1"/>
</dbReference>
<evidence type="ECO:0000313" key="7">
    <source>
        <dbReference type="EMBL" id="MBO1806522.1"/>
    </source>
</evidence>
<dbReference type="PANTHER" id="PTHR24421">
    <property type="entry name" value="NITRATE/NITRITE SENSOR PROTEIN NARX-RELATED"/>
    <property type="match status" value="1"/>
</dbReference>
<dbReference type="Proteomes" id="UP000664398">
    <property type="component" value="Unassembled WGS sequence"/>
</dbReference>
<evidence type="ECO:0000256" key="4">
    <source>
        <dbReference type="ARBA" id="ARBA00022777"/>
    </source>
</evidence>
<evidence type="ECO:0000256" key="2">
    <source>
        <dbReference type="ARBA" id="ARBA00012438"/>
    </source>
</evidence>
<keyword evidence="4" id="KW-0418">Kinase</keyword>
<proteinExistence type="predicted"/>
<keyword evidence="3" id="KW-0808">Transferase</keyword>
<evidence type="ECO:0000256" key="1">
    <source>
        <dbReference type="ARBA" id="ARBA00000085"/>
    </source>
</evidence>
<dbReference type="PANTHER" id="PTHR24421:SF10">
    <property type="entry name" value="NITRATE_NITRITE SENSOR PROTEIN NARQ"/>
    <property type="match status" value="1"/>
</dbReference>
<dbReference type="GO" id="GO:0004673">
    <property type="term" value="F:protein histidine kinase activity"/>
    <property type="evidence" value="ECO:0007669"/>
    <property type="project" value="UniProtKB-EC"/>
</dbReference>
<feature type="transmembrane region" description="Helical" evidence="6">
    <location>
        <begin position="93"/>
        <end position="115"/>
    </location>
</feature>
<dbReference type="EC" id="2.7.13.3" evidence="2"/>
<feature type="transmembrane region" description="Helical" evidence="6">
    <location>
        <begin position="60"/>
        <end position="81"/>
    </location>
</feature>
<dbReference type="AlphaFoldDB" id="A0A939M1X5"/>
<comment type="caution">
    <text evidence="7">The sequence shown here is derived from an EMBL/GenBank/DDBJ whole genome shotgun (WGS) entry which is preliminary data.</text>
</comment>
<dbReference type="SUPFAM" id="SSF55874">
    <property type="entry name" value="ATPase domain of HSP90 chaperone/DNA topoisomerase II/histidine kinase"/>
    <property type="match status" value="1"/>
</dbReference>
<feature type="transmembrane region" description="Helical" evidence="6">
    <location>
        <begin position="127"/>
        <end position="147"/>
    </location>
</feature>
<evidence type="ECO:0000313" key="8">
    <source>
        <dbReference type="Proteomes" id="UP000664398"/>
    </source>
</evidence>
<evidence type="ECO:0000256" key="5">
    <source>
        <dbReference type="ARBA" id="ARBA00023012"/>
    </source>
</evidence>
<dbReference type="InterPro" id="IPR036890">
    <property type="entry name" value="HATPase_C_sf"/>
</dbReference>
<reference evidence="7" key="1">
    <citation type="submission" date="2021-03" db="EMBL/GenBank/DDBJ databases">
        <title>Leucobacter chromiisoli sp. nov., isolated from chromium-containing soil of chemical plant.</title>
        <authorList>
            <person name="Xu Z."/>
        </authorList>
    </citation>
    <scope>NUCLEOTIDE SEQUENCE</scope>
    <source>
        <strain evidence="7">A2</strain>
    </source>
</reference>
<gene>
    <name evidence="7" type="ORF">J4H91_14545</name>
</gene>
<keyword evidence="6" id="KW-1133">Transmembrane helix</keyword>
<name>A0A939M1X5_9MICO</name>
<protein>
    <recommendedName>
        <fullName evidence="2">histidine kinase</fullName>
        <ecNumber evidence="2">2.7.13.3</ecNumber>
    </recommendedName>
</protein>
<evidence type="ECO:0000256" key="3">
    <source>
        <dbReference type="ARBA" id="ARBA00022679"/>
    </source>
</evidence>
<keyword evidence="6" id="KW-0472">Membrane</keyword>
<organism evidence="7 8">
    <name type="scientific">Leucobacter ruminantium</name>
    <dbReference type="NCBI Taxonomy" id="1289170"/>
    <lineage>
        <taxon>Bacteria</taxon>
        <taxon>Bacillati</taxon>
        <taxon>Actinomycetota</taxon>
        <taxon>Actinomycetes</taxon>
        <taxon>Micrococcales</taxon>
        <taxon>Microbacteriaceae</taxon>
        <taxon>Leucobacter</taxon>
    </lineage>
</organism>
<dbReference type="EMBL" id="JAGDYL010000038">
    <property type="protein sequence ID" value="MBO1806522.1"/>
    <property type="molecule type" value="Genomic_DNA"/>
</dbReference>
<dbReference type="InterPro" id="IPR050482">
    <property type="entry name" value="Sensor_HK_TwoCompSys"/>
</dbReference>
<keyword evidence="6" id="KW-0812">Transmembrane</keyword>
<accession>A0A939M1X5</accession>
<dbReference type="Gene3D" id="3.30.565.10">
    <property type="entry name" value="Histidine kinase-like ATPase, C-terminal domain"/>
    <property type="match status" value="1"/>
</dbReference>
<feature type="transmembrane region" description="Helical" evidence="6">
    <location>
        <begin position="18"/>
        <end position="40"/>
    </location>
</feature>